<protein>
    <submittedName>
        <fullName evidence="2">16464_t:CDS:1</fullName>
    </submittedName>
</protein>
<feature type="compositionally biased region" description="Basic and acidic residues" evidence="1">
    <location>
        <begin position="1"/>
        <end position="12"/>
    </location>
</feature>
<name>A0ABN7VFR9_GIGMA</name>
<comment type="caution">
    <text evidence="2">The sequence shown here is derived from an EMBL/GenBank/DDBJ whole genome shotgun (WGS) entry which is preliminary data.</text>
</comment>
<feature type="compositionally biased region" description="Polar residues" evidence="1">
    <location>
        <begin position="14"/>
        <end position="26"/>
    </location>
</feature>
<organism evidence="2 3">
    <name type="scientific">Gigaspora margarita</name>
    <dbReference type="NCBI Taxonomy" id="4874"/>
    <lineage>
        <taxon>Eukaryota</taxon>
        <taxon>Fungi</taxon>
        <taxon>Fungi incertae sedis</taxon>
        <taxon>Mucoromycota</taxon>
        <taxon>Glomeromycotina</taxon>
        <taxon>Glomeromycetes</taxon>
        <taxon>Diversisporales</taxon>
        <taxon>Gigasporaceae</taxon>
        <taxon>Gigaspora</taxon>
    </lineage>
</organism>
<sequence>MEMKGPTPEDRTALPQQPQQSTNVNSPAEKGNEMAQPTAYYGASEITLQDQDMTTIAAPTQPTMLPTNLHLVKVMLRKYPSLLHKVQEYLRGPKFF</sequence>
<proteinExistence type="predicted"/>
<evidence type="ECO:0000256" key="1">
    <source>
        <dbReference type="SAM" id="MobiDB-lite"/>
    </source>
</evidence>
<keyword evidence="3" id="KW-1185">Reference proteome</keyword>
<accession>A0ABN7VFR9</accession>
<reference evidence="2 3" key="1">
    <citation type="submission" date="2021-06" db="EMBL/GenBank/DDBJ databases">
        <authorList>
            <person name="Kallberg Y."/>
            <person name="Tangrot J."/>
            <person name="Rosling A."/>
        </authorList>
    </citation>
    <scope>NUCLEOTIDE SEQUENCE [LARGE SCALE GENOMIC DNA]</scope>
    <source>
        <strain evidence="2 3">120-4 pot B 10/14</strain>
    </source>
</reference>
<evidence type="ECO:0000313" key="2">
    <source>
        <dbReference type="EMBL" id="CAG8767987.1"/>
    </source>
</evidence>
<dbReference type="EMBL" id="CAJVQB010014371">
    <property type="protein sequence ID" value="CAG8767987.1"/>
    <property type="molecule type" value="Genomic_DNA"/>
</dbReference>
<evidence type="ECO:0000313" key="3">
    <source>
        <dbReference type="Proteomes" id="UP000789901"/>
    </source>
</evidence>
<gene>
    <name evidence="2" type="ORF">GMARGA_LOCUS18209</name>
</gene>
<feature type="region of interest" description="Disordered" evidence="1">
    <location>
        <begin position="1"/>
        <end position="38"/>
    </location>
</feature>
<dbReference type="Proteomes" id="UP000789901">
    <property type="component" value="Unassembled WGS sequence"/>
</dbReference>